<dbReference type="Proteomes" id="UP000019491">
    <property type="component" value="Unassembled WGS sequence"/>
</dbReference>
<evidence type="ECO:0000313" key="1">
    <source>
        <dbReference type="EMBL" id="GAF47118.1"/>
    </source>
</evidence>
<proteinExistence type="predicted"/>
<sequence length="81" mass="9112">MIGRKSALEQLTGPPVEAARDDRSWVYIQSDARTLFHCWGLAHLVALPARTHFLSATYVHMWSGPRQYPHTVQLAPSRVSA</sequence>
<comment type="caution">
    <text evidence="1">The sequence shown here is derived from an EMBL/GenBank/DDBJ whole genome shotgun (WGS) entry which is preliminary data.</text>
</comment>
<evidence type="ECO:0000313" key="2">
    <source>
        <dbReference type="Proteomes" id="UP000019491"/>
    </source>
</evidence>
<accession>X0PV94</accession>
<name>X0PV94_RHOWR</name>
<organism evidence="1 2">
    <name type="scientific">Rhodococcus wratislaviensis NBRC 100605</name>
    <dbReference type="NCBI Taxonomy" id="1219028"/>
    <lineage>
        <taxon>Bacteria</taxon>
        <taxon>Bacillati</taxon>
        <taxon>Actinomycetota</taxon>
        <taxon>Actinomycetes</taxon>
        <taxon>Mycobacteriales</taxon>
        <taxon>Nocardiaceae</taxon>
        <taxon>Rhodococcus</taxon>
    </lineage>
</organism>
<protein>
    <submittedName>
        <fullName evidence="1">Uncharacterized protein</fullName>
    </submittedName>
</protein>
<keyword evidence="2" id="KW-1185">Reference proteome</keyword>
<reference evidence="1 2" key="1">
    <citation type="submission" date="2014-02" db="EMBL/GenBank/DDBJ databases">
        <title>Whole genome shotgun sequence of Rhodococcus wratislaviensis NBRC 100605.</title>
        <authorList>
            <person name="Hosoyama A."/>
            <person name="Tsuchikane K."/>
            <person name="Yoshida I."/>
            <person name="Ohji S."/>
            <person name="Ichikawa N."/>
            <person name="Yamazoe A."/>
            <person name="Fujita N."/>
        </authorList>
    </citation>
    <scope>NUCLEOTIDE SEQUENCE [LARGE SCALE GENOMIC DNA]</scope>
    <source>
        <strain evidence="1 2">NBRC 100605</strain>
    </source>
</reference>
<dbReference type="EMBL" id="BAWF01000038">
    <property type="protein sequence ID" value="GAF47118.1"/>
    <property type="molecule type" value="Genomic_DNA"/>
</dbReference>
<gene>
    <name evidence="1" type="ORF">RW1_038_00390</name>
</gene>
<dbReference type="AlphaFoldDB" id="X0PV94"/>